<dbReference type="Gene3D" id="2.40.50.40">
    <property type="match status" value="1"/>
</dbReference>
<dbReference type="Proteomes" id="UP001485043">
    <property type="component" value="Unassembled WGS sequence"/>
</dbReference>
<dbReference type="CDD" id="cd00024">
    <property type="entry name" value="CD_CSD"/>
    <property type="match status" value="1"/>
</dbReference>
<dbReference type="InterPro" id="IPR023780">
    <property type="entry name" value="Chromo_domain"/>
</dbReference>
<dbReference type="Pfam" id="PF00385">
    <property type="entry name" value="Chromo"/>
    <property type="match status" value="1"/>
</dbReference>
<feature type="region of interest" description="Disordered" evidence="1">
    <location>
        <begin position="94"/>
        <end position="162"/>
    </location>
</feature>
<keyword evidence="4" id="KW-1185">Reference proteome</keyword>
<protein>
    <recommendedName>
        <fullName evidence="2">Chromo domain-containing protein</fullName>
    </recommendedName>
</protein>
<gene>
    <name evidence="3" type="ORF">WJX84_008042</name>
</gene>
<reference evidence="3 4" key="1">
    <citation type="journal article" date="2024" name="Nat. Commun.">
        <title>Phylogenomics reveals the evolutionary origins of lichenization in chlorophyte algae.</title>
        <authorList>
            <person name="Puginier C."/>
            <person name="Libourel C."/>
            <person name="Otte J."/>
            <person name="Skaloud P."/>
            <person name="Haon M."/>
            <person name="Grisel S."/>
            <person name="Petersen M."/>
            <person name="Berrin J.G."/>
            <person name="Delaux P.M."/>
            <person name="Dal Grande F."/>
            <person name="Keller J."/>
        </authorList>
    </citation>
    <scope>NUCLEOTIDE SEQUENCE [LARGE SCALE GENOMIC DNA]</scope>
    <source>
        <strain evidence="3 4">SAG 2523</strain>
    </source>
</reference>
<accession>A0AAW1TK11</accession>
<feature type="compositionally biased region" description="Polar residues" evidence="1">
    <location>
        <begin position="117"/>
        <end position="126"/>
    </location>
</feature>
<feature type="domain" description="Chromo" evidence="2">
    <location>
        <begin position="210"/>
        <end position="261"/>
    </location>
</feature>
<organism evidence="3 4">
    <name type="scientific">Apatococcus fuscideae</name>
    <dbReference type="NCBI Taxonomy" id="2026836"/>
    <lineage>
        <taxon>Eukaryota</taxon>
        <taxon>Viridiplantae</taxon>
        <taxon>Chlorophyta</taxon>
        <taxon>core chlorophytes</taxon>
        <taxon>Trebouxiophyceae</taxon>
        <taxon>Chlorellales</taxon>
        <taxon>Chlorellaceae</taxon>
        <taxon>Apatococcus</taxon>
    </lineage>
</organism>
<feature type="compositionally biased region" description="Low complexity" evidence="1">
    <location>
        <begin position="135"/>
        <end position="147"/>
    </location>
</feature>
<sequence length="261" mass="29087">MSIPKPWSEIYIGRAVSRTQGKHTQNGFVYRYASTKATGTEYIRRFVVKWEKGEDEPLLMELSLFRKEGQGGQAAQDCGVERSSRLLQQACPGSQVKGSRGWAAPKGSCQAPGHCHQSPQTWTTQRGPHGPPPKALKAAADSPPAARKAADRPSRAAPARTKQVLIPAQPAEPEEEMVKIDRITIPKRLTLTAGDKLRADYAGQVFDEDLEVEHLCAERSRRGRRQFLVKYKGYELDPNDWLPEEGLEQNVALDVWESSQQ</sequence>
<name>A0AAW1TK11_9CHLO</name>
<dbReference type="EMBL" id="JALJOV010000013">
    <property type="protein sequence ID" value="KAK9868758.1"/>
    <property type="molecule type" value="Genomic_DNA"/>
</dbReference>
<dbReference type="PROSITE" id="PS50013">
    <property type="entry name" value="CHROMO_2"/>
    <property type="match status" value="1"/>
</dbReference>
<evidence type="ECO:0000313" key="4">
    <source>
        <dbReference type="Proteomes" id="UP001485043"/>
    </source>
</evidence>
<comment type="caution">
    <text evidence="3">The sequence shown here is derived from an EMBL/GenBank/DDBJ whole genome shotgun (WGS) entry which is preliminary data.</text>
</comment>
<evidence type="ECO:0000313" key="3">
    <source>
        <dbReference type="EMBL" id="KAK9868758.1"/>
    </source>
</evidence>
<dbReference type="InterPro" id="IPR000953">
    <property type="entry name" value="Chromo/chromo_shadow_dom"/>
</dbReference>
<evidence type="ECO:0000256" key="1">
    <source>
        <dbReference type="SAM" id="MobiDB-lite"/>
    </source>
</evidence>
<evidence type="ECO:0000259" key="2">
    <source>
        <dbReference type="PROSITE" id="PS50013"/>
    </source>
</evidence>
<dbReference type="SUPFAM" id="SSF54160">
    <property type="entry name" value="Chromo domain-like"/>
    <property type="match status" value="1"/>
</dbReference>
<dbReference type="InterPro" id="IPR016197">
    <property type="entry name" value="Chromo-like_dom_sf"/>
</dbReference>
<dbReference type="AlphaFoldDB" id="A0AAW1TK11"/>
<proteinExistence type="predicted"/>